<dbReference type="Proteomes" id="UP000326537">
    <property type="component" value="Segment"/>
</dbReference>
<dbReference type="EMBL" id="MN508356">
    <property type="protein sequence ID" value="QFR59757.1"/>
    <property type="molecule type" value="Genomic_DNA"/>
</dbReference>
<proteinExistence type="predicted"/>
<name>A0A5P8PR36_9CAUD</name>
<protein>
    <submittedName>
        <fullName evidence="2">Uncharacterized protein</fullName>
    </submittedName>
</protein>
<evidence type="ECO:0000256" key="1">
    <source>
        <dbReference type="SAM" id="Phobius"/>
    </source>
</evidence>
<feature type="transmembrane region" description="Helical" evidence="1">
    <location>
        <begin position="6"/>
        <end position="25"/>
    </location>
</feature>
<evidence type="ECO:0000313" key="3">
    <source>
        <dbReference type="Proteomes" id="UP000326537"/>
    </source>
</evidence>
<feature type="transmembrane region" description="Helical" evidence="1">
    <location>
        <begin position="37"/>
        <end position="70"/>
    </location>
</feature>
<gene>
    <name evidence="2" type="ORF">VBApiPXC38_70</name>
</gene>
<keyword evidence="1" id="KW-0812">Transmembrane</keyword>
<keyword evidence="1" id="KW-0472">Membrane</keyword>
<sequence length="87" mass="9952">MNAYWLVTIIFMILIGTTCALLIKHYPPLRDSRETEFIWFCAFVLTVVGGLVWPIVIIGGTIVFLIWLLYSTVDKFINKRKGNNDAS</sequence>
<organism evidence="2 3">
    <name type="scientific">Acinetobacter phage VB_ApiP_XC38</name>
    <dbReference type="NCBI Taxonomy" id="2655002"/>
    <lineage>
        <taxon>Viruses</taxon>
        <taxon>Duplodnaviria</taxon>
        <taxon>Heunggongvirae</taxon>
        <taxon>Uroviricota</taxon>
        <taxon>Caudoviricetes</taxon>
        <taxon>Schitoviridae</taxon>
        <taxon>Exceevirus</taxon>
        <taxon>Exceevirus Xc38</taxon>
    </lineage>
</organism>
<reference evidence="2 3" key="1">
    <citation type="submission" date="2019-09" db="EMBL/GenBank/DDBJ databases">
        <title>The characteristics and genome analysis of VB_ApiP_XC38, a novel N4-like phage Infecting Acinetobacter pittii.</title>
        <authorList>
            <person name="Cheng M."/>
        </authorList>
    </citation>
    <scope>NUCLEOTIDE SEQUENCE [LARGE SCALE GENOMIC DNA]</scope>
</reference>
<accession>A0A5P8PR36</accession>
<evidence type="ECO:0000313" key="2">
    <source>
        <dbReference type="EMBL" id="QFR59757.1"/>
    </source>
</evidence>
<keyword evidence="3" id="KW-1185">Reference proteome</keyword>
<keyword evidence="1" id="KW-1133">Transmembrane helix</keyword>